<comment type="catalytic activity">
    <reaction evidence="1">
        <text>ATP + protein L-histidine = ADP + protein N-phospho-L-histidine.</text>
        <dbReference type="EC" id="2.7.13.3"/>
    </reaction>
</comment>
<dbReference type="InterPro" id="IPR036890">
    <property type="entry name" value="HATPase_C_sf"/>
</dbReference>
<dbReference type="GO" id="GO:0000156">
    <property type="term" value="F:phosphorelay response regulator activity"/>
    <property type="evidence" value="ECO:0007669"/>
    <property type="project" value="TreeGrafter"/>
</dbReference>
<dbReference type="CDD" id="cd00082">
    <property type="entry name" value="HisKA"/>
    <property type="match status" value="1"/>
</dbReference>
<dbReference type="Gene3D" id="3.30.450.40">
    <property type="match status" value="1"/>
</dbReference>
<dbReference type="SMART" id="SM00388">
    <property type="entry name" value="HisKA"/>
    <property type="match status" value="1"/>
</dbReference>
<keyword evidence="9" id="KW-1185">Reference proteome</keyword>
<dbReference type="InterPro" id="IPR003661">
    <property type="entry name" value="HisK_dim/P_dom"/>
</dbReference>
<organism evidence="8 9">
    <name type="scientific">Flavobacterium subsaxonicum WB 4.1-42 = DSM 21790</name>
    <dbReference type="NCBI Taxonomy" id="1121898"/>
    <lineage>
        <taxon>Bacteria</taxon>
        <taxon>Pseudomonadati</taxon>
        <taxon>Bacteroidota</taxon>
        <taxon>Flavobacteriia</taxon>
        <taxon>Flavobacteriales</taxon>
        <taxon>Flavobacteriaceae</taxon>
        <taxon>Flavobacterium</taxon>
    </lineage>
</organism>
<dbReference type="GO" id="GO:0030295">
    <property type="term" value="F:protein kinase activator activity"/>
    <property type="evidence" value="ECO:0007669"/>
    <property type="project" value="TreeGrafter"/>
</dbReference>
<evidence type="ECO:0000256" key="3">
    <source>
        <dbReference type="ARBA" id="ARBA00022553"/>
    </source>
</evidence>
<dbReference type="Gene3D" id="3.30.565.10">
    <property type="entry name" value="Histidine kinase-like ATPase, C-terminal domain"/>
    <property type="match status" value="1"/>
</dbReference>
<evidence type="ECO:0000313" key="8">
    <source>
        <dbReference type="EMBL" id="KGO91271.1"/>
    </source>
</evidence>
<evidence type="ECO:0000256" key="6">
    <source>
        <dbReference type="SAM" id="Coils"/>
    </source>
</evidence>
<gene>
    <name evidence="8" type="ORF">Q766_19130</name>
</gene>
<accession>A0A0A2MI74</accession>
<evidence type="ECO:0000256" key="5">
    <source>
        <dbReference type="ARBA" id="ARBA00022777"/>
    </source>
</evidence>
<dbReference type="PANTHER" id="PTHR42878">
    <property type="entry name" value="TWO-COMPONENT HISTIDINE KINASE"/>
    <property type="match status" value="1"/>
</dbReference>
<dbReference type="PRINTS" id="PR00344">
    <property type="entry name" value="BCTRLSENSOR"/>
</dbReference>
<dbReference type="Proteomes" id="UP000030111">
    <property type="component" value="Unassembled WGS sequence"/>
</dbReference>
<evidence type="ECO:0000256" key="1">
    <source>
        <dbReference type="ARBA" id="ARBA00000085"/>
    </source>
</evidence>
<protein>
    <recommendedName>
        <fullName evidence="2">histidine kinase</fullName>
        <ecNumber evidence="2">2.7.13.3</ecNumber>
    </recommendedName>
</protein>
<dbReference type="PROSITE" id="PS50109">
    <property type="entry name" value="HIS_KIN"/>
    <property type="match status" value="1"/>
</dbReference>
<evidence type="ECO:0000313" key="9">
    <source>
        <dbReference type="Proteomes" id="UP000030111"/>
    </source>
</evidence>
<dbReference type="eggNOG" id="COG2203">
    <property type="taxonomic scope" value="Bacteria"/>
</dbReference>
<reference evidence="8 9" key="1">
    <citation type="submission" date="2013-09" db="EMBL/GenBank/DDBJ databases">
        <authorList>
            <person name="Zeng Z."/>
            <person name="Chen C."/>
        </authorList>
    </citation>
    <scope>NUCLEOTIDE SEQUENCE [LARGE SCALE GENOMIC DNA]</scope>
    <source>
        <strain evidence="8 9">WB 4.1-42</strain>
    </source>
</reference>
<name>A0A0A2MI74_9FLAO</name>
<dbReference type="Pfam" id="PF02518">
    <property type="entry name" value="HATPase_c"/>
    <property type="match status" value="1"/>
</dbReference>
<dbReference type="RefSeq" id="WP_035739396.1">
    <property type="nucleotide sequence ID" value="NZ_JRLY01000022.1"/>
</dbReference>
<dbReference type="OrthoDB" id="9811889at2"/>
<dbReference type="Gene3D" id="1.10.287.130">
    <property type="match status" value="1"/>
</dbReference>
<dbReference type="SUPFAM" id="SSF55781">
    <property type="entry name" value="GAF domain-like"/>
    <property type="match status" value="1"/>
</dbReference>
<dbReference type="InterPro" id="IPR003594">
    <property type="entry name" value="HATPase_dom"/>
</dbReference>
<dbReference type="EC" id="2.7.13.3" evidence="2"/>
<evidence type="ECO:0000256" key="4">
    <source>
        <dbReference type="ARBA" id="ARBA00022679"/>
    </source>
</evidence>
<comment type="caution">
    <text evidence="8">The sequence shown here is derived from an EMBL/GenBank/DDBJ whole genome shotgun (WGS) entry which is preliminary data.</text>
</comment>
<keyword evidence="5" id="KW-0418">Kinase</keyword>
<evidence type="ECO:0000256" key="2">
    <source>
        <dbReference type="ARBA" id="ARBA00012438"/>
    </source>
</evidence>
<dbReference type="EMBL" id="JRLY01000022">
    <property type="protein sequence ID" value="KGO91271.1"/>
    <property type="molecule type" value="Genomic_DNA"/>
</dbReference>
<dbReference type="GO" id="GO:0000155">
    <property type="term" value="F:phosphorelay sensor kinase activity"/>
    <property type="evidence" value="ECO:0007669"/>
    <property type="project" value="InterPro"/>
</dbReference>
<feature type="domain" description="Histidine kinase" evidence="7">
    <location>
        <begin position="211"/>
        <end position="436"/>
    </location>
</feature>
<dbReference type="InterPro" id="IPR050351">
    <property type="entry name" value="BphY/WalK/GraS-like"/>
</dbReference>
<keyword evidence="4" id="KW-0808">Transferase</keyword>
<dbReference type="PANTHER" id="PTHR42878:SF15">
    <property type="entry name" value="BACTERIOPHYTOCHROME"/>
    <property type="match status" value="1"/>
</dbReference>
<dbReference type="Pfam" id="PF01590">
    <property type="entry name" value="GAF"/>
    <property type="match status" value="1"/>
</dbReference>
<dbReference type="SUPFAM" id="SSF55874">
    <property type="entry name" value="ATPase domain of HSP90 chaperone/DNA topoisomerase II/histidine kinase"/>
    <property type="match status" value="1"/>
</dbReference>
<proteinExistence type="predicted"/>
<dbReference type="InterPro" id="IPR005467">
    <property type="entry name" value="His_kinase_dom"/>
</dbReference>
<evidence type="ECO:0000259" key="7">
    <source>
        <dbReference type="PROSITE" id="PS50109"/>
    </source>
</evidence>
<dbReference type="Pfam" id="PF00512">
    <property type="entry name" value="HisKA"/>
    <property type="match status" value="1"/>
</dbReference>
<dbReference type="InterPro" id="IPR036097">
    <property type="entry name" value="HisK_dim/P_sf"/>
</dbReference>
<dbReference type="SMART" id="SM00387">
    <property type="entry name" value="HATPase_c"/>
    <property type="match status" value="1"/>
</dbReference>
<dbReference type="SUPFAM" id="SSF47384">
    <property type="entry name" value="Homodimeric domain of signal transducing histidine kinase"/>
    <property type="match status" value="1"/>
</dbReference>
<sequence length="436" mass="48987">MIKTIEVTVDEDARLGNLQSFGILDTFSEKDYDDITHMASIICEAPIALISFVDDDRQWFKSARGLSASQTAREHSFCSHAIINTQEPFIVTDSRIDERFKDNPLVTGNPNIVFYAGVPLVSNDGFGLGTVCIIDTKPRELTEQQLNALHILSRQTINLLNLRKANQKLAHATQELEVKLENHISERMQEVEAQNIELERINEELRSFSYISSHDLQEPLRKIQIFCSLILEKEFGNLSGQGKEYFNKIQKSTSRMSALIKDLLTYSRTTSTERVFETVALKQLIDEVAADLHEEMEAKGAVVECNCDVDVSVIHFQFRQLLYNLFSNALKFSKEGVAPVITVGTAHQTGKEFGIAALNPAQLYTCIKVTDNGIGFDNRYAEKIFELFQRLDTADKQMGTGIGLTIVKKIISNHNGYIKANGSIPHGATFEIYLPE</sequence>
<dbReference type="GO" id="GO:0007234">
    <property type="term" value="P:osmosensory signaling via phosphorelay pathway"/>
    <property type="evidence" value="ECO:0007669"/>
    <property type="project" value="TreeGrafter"/>
</dbReference>
<dbReference type="InterPro" id="IPR003018">
    <property type="entry name" value="GAF"/>
</dbReference>
<keyword evidence="3" id="KW-0597">Phosphoprotein</keyword>
<keyword evidence="6" id="KW-0175">Coiled coil</keyword>
<dbReference type="STRING" id="1121898.GCA_000422725_03039"/>
<dbReference type="AlphaFoldDB" id="A0A0A2MI74"/>
<dbReference type="InterPro" id="IPR004358">
    <property type="entry name" value="Sig_transdc_His_kin-like_C"/>
</dbReference>
<feature type="coiled-coil region" evidence="6">
    <location>
        <begin position="162"/>
        <end position="208"/>
    </location>
</feature>
<dbReference type="InterPro" id="IPR029016">
    <property type="entry name" value="GAF-like_dom_sf"/>
</dbReference>
<dbReference type="eggNOG" id="COG4251">
    <property type="taxonomic scope" value="Bacteria"/>
</dbReference>